<dbReference type="EMBL" id="JBHTKK010000034">
    <property type="protein sequence ID" value="MFD1068045.1"/>
    <property type="molecule type" value="Genomic_DNA"/>
</dbReference>
<evidence type="ECO:0000313" key="2">
    <source>
        <dbReference type="EMBL" id="MFD1068045.1"/>
    </source>
</evidence>
<feature type="transmembrane region" description="Helical" evidence="1">
    <location>
        <begin position="184"/>
        <end position="202"/>
    </location>
</feature>
<feature type="transmembrane region" description="Helical" evidence="1">
    <location>
        <begin position="144"/>
        <end position="172"/>
    </location>
</feature>
<feature type="transmembrane region" description="Helical" evidence="1">
    <location>
        <begin position="351"/>
        <end position="372"/>
    </location>
</feature>
<accession>A0ABW3NMM7</accession>
<reference evidence="3" key="1">
    <citation type="journal article" date="2019" name="Int. J. Syst. Evol. Microbiol.">
        <title>The Global Catalogue of Microorganisms (GCM) 10K type strain sequencing project: providing services to taxonomists for standard genome sequencing and annotation.</title>
        <authorList>
            <consortium name="The Broad Institute Genomics Platform"/>
            <consortium name="The Broad Institute Genome Sequencing Center for Infectious Disease"/>
            <person name="Wu L."/>
            <person name="Ma J."/>
        </authorList>
    </citation>
    <scope>NUCLEOTIDE SEQUENCE [LARGE SCALE GENOMIC DNA]</scope>
    <source>
        <strain evidence="3">CCUG 56608</strain>
    </source>
</reference>
<proteinExistence type="predicted"/>
<evidence type="ECO:0000256" key="1">
    <source>
        <dbReference type="SAM" id="Phobius"/>
    </source>
</evidence>
<feature type="transmembrane region" description="Helical" evidence="1">
    <location>
        <begin position="467"/>
        <end position="487"/>
    </location>
</feature>
<feature type="transmembrane region" description="Helical" evidence="1">
    <location>
        <begin position="240"/>
        <end position="261"/>
    </location>
</feature>
<feature type="transmembrane region" description="Helical" evidence="1">
    <location>
        <begin position="117"/>
        <end position="138"/>
    </location>
</feature>
<keyword evidence="3" id="KW-1185">Reference proteome</keyword>
<organism evidence="2 3">
    <name type="scientific">Oceanobacillus locisalsi</name>
    <dbReference type="NCBI Taxonomy" id="546107"/>
    <lineage>
        <taxon>Bacteria</taxon>
        <taxon>Bacillati</taxon>
        <taxon>Bacillota</taxon>
        <taxon>Bacilli</taxon>
        <taxon>Bacillales</taxon>
        <taxon>Bacillaceae</taxon>
        <taxon>Oceanobacillus</taxon>
    </lineage>
</organism>
<comment type="caution">
    <text evidence="2">The sequence shown here is derived from an EMBL/GenBank/DDBJ whole genome shotgun (WGS) entry which is preliminary data.</text>
</comment>
<feature type="transmembrane region" description="Helical" evidence="1">
    <location>
        <begin position="393"/>
        <end position="418"/>
    </location>
</feature>
<feature type="transmembrane region" description="Helical" evidence="1">
    <location>
        <begin position="307"/>
        <end position="331"/>
    </location>
</feature>
<feature type="transmembrane region" description="Helical" evidence="1">
    <location>
        <begin position="34"/>
        <end position="52"/>
    </location>
</feature>
<evidence type="ECO:0000313" key="3">
    <source>
        <dbReference type="Proteomes" id="UP001597041"/>
    </source>
</evidence>
<feature type="transmembrane region" description="Helical" evidence="1">
    <location>
        <begin position="493"/>
        <end position="514"/>
    </location>
</feature>
<name>A0ABW3NMM7_9BACI</name>
<dbReference type="Proteomes" id="UP001597041">
    <property type="component" value="Unassembled WGS sequence"/>
</dbReference>
<evidence type="ECO:0008006" key="4">
    <source>
        <dbReference type="Google" id="ProtNLM"/>
    </source>
</evidence>
<gene>
    <name evidence="2" type="ORF">ACFQ19_18770</name>
</gene>
<dbReference type="RefSeq" id="WP_379594223.1">
    <property type="nucleotide sequence ID" value="NZ_JBHTKK010000034.1"/>
</dbReference>
<keyword evidence="1" id="KW-0472">Membrane</keyword>
<feature type="transmembrane region" description="Helical" evidence="1">
    <location>
        <begin position="64"/>
        <end position="84"/>
    </location>
</feature>
<keyword evidence="1" id="KW-1133">Transmembrane helix</keyword>
<keyword evidence="1" id="KW-0812">Transmembrane</keyword>
<feature type="transmembrane region" description="Helical" evidence="1">
    <location>
        <begin position="424"/>
        <end position="447"/>
    </location>
</feature>
<sequence>MTHKLWILFKNDLTSSIPFHQLFRSGKQSNGAKVTAIVLLFMGIFLLSYNILTAKTLTGLNQANLIPSYMLSVSSIMMLFLSLLRANGTIFDSSDFEQLSTYPISDKEIFISKLLHLYLFNLLISLLFSLPALIVWAPNTAASSVLIVLFCITALITPVIPICIGVILGSLVYRFAAYFQQMNLIAVFLSLILLSVCSYFMIMATKQPDDVQDIGTALYSQMTSMYAPSVLLQFDSAASIFPILTFVIISCLLLMLLIYIGSKYYRKLNLRLLAIKTRNNIKQQTIKQRSIFFALWKKEMTTLFSSYNYLLNSILGTVLLIFLSTAFLLFGPEKLTTVIPMSISIETMTNAFPLFIAAMLLISNPATAALSMEGNKIWILKTLPIEQKSIVHAKLACTFSLHFIGFSISMVAFVLRLSPNLEQLIWAIFIPLSYSAFISTFGLMLNFFYPYFSWKNDMYIVKQSPPVLISALTGMITVFVPLALIFFQVIPLFLIYLILFILLIGLAVIFYQWACTIKFI</sequence>
<protein>
    <recommendedName>
        <fullName evidence="4">ABC transporter permease</fullName>
    </recommendedName>
</protein>